<dbReference type="Pfam" id="PF04145">
    <property type="entry name" value="Ctr"/>
    <property type="match status" value="1"/>
</dbReference>
<keyword evidence="5 11" id="KW-1133">Transmembrane helix</keyword>
<dbReference type="SFLD" id="SFLDS00052">
    <property type="entry name" value="Ferric_Reductase_Domain"/>
    <property type="match status" value="1"/>
</dbReference>
<dbReference type="PANTHER" id="PTHR32361:SF9">
    <property type="entry name" value="FERRIC REDUCTASE TRANSMEMBRANE COMPONENT 3-RELATED"/>
    <property type="match status" value="1"/>
</dbReference>
<proteinExistence type="inferred from homology"/>
<organism evidence="14 15">
    <name type="scientific">Leucocoprinus birnbaumii</name>
    <dbReference type="NCBI Taxonomy" id="56174"/>
    <lineage>
        <taxon>Eukaryota</taxon>
        <taxon>Fungi</taxon>
        <taxon>Dikarya</taxon>
        <taxon>Basidiomycota</taxon>
        <taxon>Agaricomycotina</taxon>
        <taxon>Agaricomycetes</taxon>
        <taxon>Agaricomycetidae</taxon>
        <taxon>Agaricales</taxon>
        <taxon>Agaricineae</taxon>
        <taxon>Agaricaceae</taxon>
        <taxon>Leucocoprinus</taxon>
    </lineage>
</organism>
<keyword evidence="6" id="KW-0560">Oxidoreductase</keyword>
<evidence type="ECO:0000313" key="14">
    <source>
        <dbReference type="EMBL" id="KAJ3576050.1"/>
    </source>
</evidence>
<dbReference type="Proteomes" id="UP001213000">
    <property type="component" value="Unassembled WGS sequence"/>
</dbReference>
<evidence type="ECO:0000256" key="2">
    <source>
        <dbReference type="ARBA" id="ARBA00006278"/>
    </source>
</evidence>
<evidence type="ECO:0000256" key="1">
    <source>
        <dbReference type="ARBA" id="ARBA00004141"/>
    </source>
</evidence>
<evidence type="ECO:0000259" key="13">
    <source>
        <dbReference type="PROSITE" id="PS51384"/>
    </source>
</evidence>
<dbReference type="Pfam" id="PF08030">
    <property type="entry name" value="NAD_binding_6"/>
    <property type="match status" value="1"/>
</dbReference>
<dbReference type="GO" id="GO:0005375">
    <property type="term" value="F:copper ion transmembrane transporter activity"/>
    <property type="evidence" value="ECO:0007669"/>
    <property type="project" value="InterPro"/>
</dbReference>
<name>A0AAD5Z054_9AGAR</name>
<feature type="transmembrane region" description="Helical" evidence="11">
    <location>
        <begin position="390"/>
        <end position="410"/>
    </location>
</feature>
<accession>A0AAD5Z054</accession>
<feature type="transmembrane region" description="Helical" evidence="11">
    <location>
        <begin position="70"/>
        <end position="89"/>
    </location>
</feature>
<keyword evidence="4 11" id="KW-0812">Transmembrane</keyword>
<dbReference type="CDD" id="cd06186">
    <property type="entry name" value="NOX_Duox_like_FAD_NADP"/>
    <property type="match status" value="1"/>
</dbReference>
<dbReference type="GO" id="GO:0000293">
    <property type="term" value="F:ferric-chelate reductase activity"/>
    <property type="evidence" value="ECO:0007669"/>
    <property type="project" value="UniProtKB-ARBA"/>
</dbReference>
<feature type="transmembrane region" description="Helical" evidence="11">
    <location>
        <begin position="422"/>
        <end position="444"/>
    </location>
</feature>
<protein>
    <recommendedName>
        <fullName evidence="13">FAD-binding FR-type domain-containing protein</fullName>
    </recommendedName>
</protein>
<keyword evidence="3" id="KW-0813">Transport</keyword>
<dbReference type="AlphaFoldDB" id="A0AAD5Z054"/>
<dbReference type="PROSITE" id="PS51384">
    <property type="entry name" value="FAD_FR"/>
    <property type="match status" value="1"/>
</dbReference>
<dbReference type="EMBL" id="JANIEX010000020">
    <property type="protein sequence ID" value="KAJ3576050.1"/>
    <property type="molecule type" value="Genomic_DNA"/>
</dbReference>
<keyword evidence="9" id="KW-0325">Glycoprotein</keyword>
<comment type="subcellular location">
    <subcellularLocation>
        <location evidence="1">Membrane</location>
        <topology evidence="1">Multi-pass membrane protein</topology>
    </subcellularLocation>
</comment>
<feature type="region of interest" description="Disordered" evidence="10">
    <location>
        <begin position="849"/>
        <end position="869"/>
    </location>
</feature>
<keyword evidence="15" id="KW-1185">Reference proteome</keyword>
<sequence>MIFDKRFLVILFFVATTAFAQASSSDAMSHGMDMDMDMGMVLAEGQMLPYLHFRGADVLWFQGWVPQSKGALAGTCIGIFLLAVLDRWLSAMRVVAELYWNKRAQIAFSDKLNAQRKGSPTPSLSGIISLRTIPPFIPSNDIARGLLQAAQSFLSFAFMLAAMTFNAGIIIAIVVGLGVGETLFGRYAASRSNFSLFLSSTWDLDFALNSLQGMLSPSHARQTDSSVDLVNQRFSLQRQSPGQKVFLPAVLHRCWASSTSMADTGTPPVVPPEFRQYDSYAEAPWWQLKFSMVWVAGVGLAVLFCLPHFIRGLRTKRVLHDVVGIREKVDGYIALYDPETDELRQLATVPMPIIERSDWRKDLLRKVINRASAPVLWTVPWVELNVGQMLIIIGYLLTVILCVVLKAPLIENPNRAGFITLAQFPVVFLFATKNSIVSLFLGPGNGYEKLNFIHRWAGRGLFVSALIHGSLWINNHLTWGFPIIGQQKETSGVAALGLLCAIVITSARPVRKAFYEFFYIAHTLAFVAFFVTVCYHTIYAPPWIFPPLAFYGLDMLSRFFRYRIKDATLTPIGNQFTMINIPFCTDGWTAGQHVRLRVFFEGRIFESHPLTIITAPPSTSCVSNVYTPGITLGARVMGDWSRALNTFALNRGHLQLGPEPEEKIDDAESMECVPVAPQTPVQVMIDGPYGGCTVDLGRYETVLLFAGGAGATFTLGLLDDIVGRCVKLGRPNSEKTRRIEFAWCIKSFGLLEWFAQALMEIARTAASSDRSSTPLALHISIYVTCLCDPEAVPPIPNCDVTVMRPDIYHILDDLVTPPTSTSFSPSTSTSPCQEKIPLPASAALNVNSTLSSSPAVAPPPPPPDNNIDNQEIVCVTNPGHVTTARGQDIDVESEDGLDPHASQKLPWFGGGGGVAVCASGPASLVREASNAVARLRLSSKGMEMGGVDIHTEVFTL</sequence>
<feature type="transmembrane region" description="Helical" evidence="11">
    <location>
        <begin position="456"/>
        <end position="473"/>
    </location>
</feature>
<feature type="transmembrane region" description="Helical" evidence="11">
    <location>
        <begin position="292"/>
        <end position="310"/>
    </location>
</feature>
<feature type="transmembrane region" description="Helical" evidence="11">
    <location>
        <begin position="153"/>
        <end position="177"/>
    </location>
</feature>
<dbReference type="GO" id="GO:0005886">
    <property type="term" value="C:plasma membrane"/>
    <property type="evidence" value="ECO:0007669"/>
    <property type="project" value="TreeGrafter"/>
</dbReference>
<dbReference type="InterPro" id="IPR017927">
    <property type="entry name" value="FAD-bd_FR_type"/>
</dbReference>
<gene>
    <name evidence="14" type="ORF">NP233_g685</name>
</gene>
<dbReference type="Gene3D" id="3.40.50.80">
    <property type="entry name" value="Nucleotide-binding domain of ferredoxin-NADP reductase (FNR) module"/>
    <property type="match status" value="1"/>
</dbReference>
<dbReference type="GO" id="GO:0015677">
    <property type="term" value="P:copper ion import"/>
    <property type="evidence" value="ECO:0007669"/>
    <property type="project" value="TreeGrafter"/>
</dbReference>
<comment type="caution">
    <text evidence="14">The sequence shown here is derived from an EMBL/GenBank/DDBJ whole genome shotgun (WGS) entry which is preliminary data.</text>
</comment>
<evidence type="ECO:0000256" key="4">
    <source>
        <dbReference type="ARBA" id="ARBA00022692"/>
    </source>
</evidence>
<evidence type="ECO:0000256" key="6">
    <source>
        <dbReference type="ARBA" id="ARBA00023002"/>
    </source>
</evidence>
<keyword evidence="12" id="KW-0732">Signal</keyword>
<dbReference type="PANTHER" id="PTHR32361">
    <property type="entry name" value="FERRIC/CUPRIC REDUCTASE TRANSMEMBRANE COMPONENT"/>
    <property type="match status" value="1"/>
</dbReference>
<dbReference type="GO" id="GO:0006879">
    <property type="term" value="P:intracellular iron ion homeostasis"/>
    <property type="evidence" value="ECO:0007669"/>
    <property type="project" value="TreeGrafter"/>
</dbReference>
<feature type="transmembrane region" description="Helical" evidence="11">
    <location>
        <begin position="517"/>
        <end position="538"/>
    </location>
</feature>
<dbReference type="GO" id="GO:0006826">
    <property type="term" value="P:iron ion transport"/>
    <property type="evidence" value="ECO:0007669"/>
    <property type="project" value="TreeGrafter"/>
</dbReference>
<evidence type="ECO:0000256" key="7">
    <source>
        <dbReference type="ARBA" id="ARBA00023065"/>
    </source>
</evidence>
<keyword evidence="8 11" id="KW-0472">Membrane</keyword>
<dbReference type="SFLD" id="SFLDG01168">
    <property type="entry name" value="Ferric_reductase_subgroup_(FRE"/>
    <property type="match status" value="1"/>
</dbReference>
<dbReference type="InterPro" id="IPR013130">
    <property type="entry name" value="Fe3_Rdtase_TM_dom"/>
</dbReference>
<dbReference type="InterPro" id="IPR013121">
    <property type="entry name" value="Fe_red_NAD-bd_6"/>
</dbReference>
<evidence type="ECO:0000256" key="5">
    <source>
        <dbReference type="ARBA" id="ARBA00022989"/>
    </source>
</evidence>
<feature type="transmembrane region" description="Helical" evidence="11">
    <location>
        <begin position="493"/>
        <end position="510"/>
    </location>
</feature>
<dbReference type="InterPro" id="IPR039261">
    <property type="entry name" value="FNR_nucleotide-bd"/>
</dbReference>
<keyword evidence="7" id="KW-0406">Ion transport</keyword>
<feature type="chain" id="PRO_5042120869" description="FAD-binding FR-type domain-containing protein" evidence="12">
    <location>
        <begin position="23"/>
        <end position="956"/>
    </location>
</feature>
<evidence type="ECO:0000256" key="8">
    <source>
        <dbReference type="ARBA" id="ARBA00023136"/>
    </source>
</evidence>
<evidence type="ECO:0000313" key="15">
    <source>
        <dbReference type="Proteomes" id="UP001213000"/>
    </source>
</evidence>
<dbReference type="InterPro" id="IPR051410">
    <property type="entry name" value="Ferric/Cupric_Reductase"/>
</dbReference>
<feature type="signal peptide" evidence="12">
    <location>
        <begin position="1"/>
        <end position="22"/>
    </location>
</feature>
<evidence type="ECO:0000256" key="12">
    <source>
        <dbReference type="SAM" id="SignalP"/>
    </source>
</evidence>
<evidence type="ECO:0000256" key="9">
    <source>
        <dbReference type="ARBA" id="ARBA00023180"/>
    </source>
</evidence>
<feature type="domain" description="FAD-binding FR-type" evidence="13">
    <location>
        <begin position="557"/>
        <end position="695"/>
    </location>
</feature>
<evidence type="ECO:0000256" key="3">
    <source>
        <dbReference type="ARBA" id="ARBA00022448"/>
    </source>
</evidence>
<evidence type="ECO:0000256" key="11">
    <source>
        <dbReference type="SAM" id="Phobius"/>
    </source>
</evidence>
<evidence type="ECO:0000256" key="10">
    <source>
        <dbReference type="SAM" id="MobiDB-lite"/>
    </source>
</evidence>
<dbReference type="InterPro" id="IPR007274">
    <property type="entry name" value="Cop_transporter"/>
</dbReference>
<dbReference type="Pfam" id="PF01794">
    <property type="entry name" value="Ferric_reduct"/>
    <property type="match status" value="1"/>
</dbReference>
<reference evidence="14" key="1">
    <citation type="submission" date="2022-07" db="EMBL/GenBank/DDBJ databases">
        <title>Genome Sequence of Leucocoprinus birnbaumii.</title>
        <authorList>
            <person name="Buettner E."/>
        </authorList>
    </citation>
    <scope>NUCLEOTIDE SEQUENCE</scope>
    <source>
        <strain evidence="14">VT141</strain>
    </source>
</reference>
<comment type="similarity">
    <text evidence="2">Belongs to the ferric reductase (FRE) family.</text>
</comment>